<accession>A0AAU8GEN3</accession>
<reference evidence="1" key="1">
    <citation type="submission" date="2024-05" db="EMBL/GenBank/DDBJ databases">
        <authorList>
            <person name="Mugo M.M."/>
            <person name="Musyoki A.M."/>
            <person name="Makumi A.M."/>
            <person name="Mutai I."/>
            <person name="Drechsel O."/>
            <person name="Kering K.K."/>
            <person name="Muturi P."/>
            <person name="Mbae C.K."/>
            <person name="Kariuki S.M."/>
        </authorList>
    </citation>
    <scope>NUCLEOTIDE SEQUENCE</scope>
</reference>
<proteinExistence type="predicted"/>
<sequence>MEEIYVIIDTHNATFWKSANDKTSWSSAGTAKTAFGSSKYNPLRCLYGQQDRFKLARVTTAGVVYE</sequence>
<gene>
    <name evidence="1" type="ORF">NDDWPVAN_CDS0170</name>
</gene>
<dbReference type="EMBL" id="PP856721">
    <property type="protein sequence ID" value="XCH40296.1"/>
    <property type="molecule type" value="Genomic_DNA"/>
</dbReference>
<evidence type="ECO:0000313" key="1">
    <source>
        <dbReference type="EMBL" id="XCH40296.1"/>
    </source>
</evidence>
<name>A0AAU8GEN3_9CAUD</name>
<protein>
    <submittedName>
        <fullName evidence="1">Uncharacterized protein</fullName>
    </submittedName>
</protein>
<organism evidence="1">
    <name type="scientific">Salmonella phage vB_SEnST11_KE22</name>
    <dbReference type="NCBI Taxonomy" id="3161173"/>
    <lineage>
        <taxon>Viruses</taxon>
        <taxon>Duplodnaviria</taxon>
        <taxon>Heunggongvirae</taxon>
        <taxon>Uroviricota</taxon>
        <taxon>Caudoviricetes</taxon>
        <taxon>Vequintavirinae</taxon>
        <taxon>Seunavirus</taxon>
    </lineage>
</organism>